<name>A0ABQ5T7F3_9CAUL</name>
<gene>
    <name evidence="2" type="ORF">GCM10017620_12510</name>
</gene>
<dbReference type="GO" id="GO:0016787">
    <property type="term" value="F:hydrolase activity"/>
    <property type="evidence" value="ECO:0007669"/>
    <property type="project" value="UniProtKB-KW"/>
</dbReference>
<dbReference type="SUPFAM" id="SSF53474">
    <property type="entry name" value="alpha/beta-Hydrolases"/>
    <property type="match status" value="1"/>
</dbReference>
<dbReference type="InterPro" id="IPR000073">
    <property type="entry name" value="AB_hydrolase_1"/>
</dbReference>
<organism evidence="2 3">
    <name type="scientific">Brevundimonas intermedia</name>
    <dbReference type="NCBI Taxonomy" id="74315"/>
    <lineage>
        <taxon>Bacteria</taxon>
        <taxon>Pseudomonadati</taxon>
        <taxon>Pseudomonadota</taxon>
        <taxon>Alphaproteobacteria</taxon>
        <taxon>Caulobacterales</taxon>
        <taxon>Caulobacteraceae</taxon>
        <taxon>Brevundimonas</taxon>
    </lineage>
</organism>
<evidence type="ECO:0000313" key="3">
    <source>
        <dbReference type="Proteomes" id="UP001143509"/>
    </source>
</evidence>
<protein>
    <submittedName>
        <fullName evidence="2">Alpha/beta hydrolase</fullName>
    </submittedName>
</protein>
<dbReference type="InterPro" id="IPR029058">
    <property type="entry name" value="AB_hydrolase_fold"/>
</dbReference>
<reference evidence="2" key="2">
    <citation type="submission" date="2023-01" db="EMBL/GenBank/DDBJ databases">
        <authorList>
            <person name="Sun Q."/>
            <person name="Evtushenko L."/>
        </authorList>
    </citation>
    <scope>NUCLEOTIDE SEQUENCE</scope>
    <source>
        <strain evidence="2">VKM B-1499</strain>
    </source>
</reference>
<dbReference type="Gene3D" id="3.40.50.1820">
    <property type="entry name" value="alpha/beta hydrolase"/>
    <property type="match status" value="1"/>
</dbReference>
<comment type="caution">
    <text evidence="2">The sequence shown here is derived from an EMBL/GenBank/DDBJ whole genome shotgun (WGS) entry which is preliminary data.</text>
</comment>
<dbReference type="Proteomes" id="UP001143509">
    <property type="component" value="Unassembled WGS sequence"/>
</dbReference>
<dbReference type="EMBL" id="BSFD01000002">
    <property type="protein sequence ID" value="GLK48278.1"/>
    <property type="molecule type" value="Genomic_DNA"/>
</dbReference>
<feature type="domain" description="AB hydrolase-1" evidence="1">
    <location>
        <begin position="2"/>
        <end position="242"/>
    </location>
</feature>
<evidence type="ECO:0000259" key="1">
    <source>
        <dbReference type="Pfam" id="PF12697"/>
    </source>
</evidence>
<keyword evidence="3" id="KW-1185">Reference proteome</keyword>
<accession>A0ABQ5T7F3</accession>
<keyword evidence="2" id="KW-0378">Hydrolase</keyword>
<dbReference type="PANTHER" id="PTHR43194:SF2">
    <property type="entry name" value="PEROXISOMAL MEMBRANE PROTEIN LPX1"/>
    <property type="match status" value="1"/>
</dbReference>
<sequence length="257" mass="28574">MLIHGAWLNSRSWEAFKARYEAKGFTVVTPDWPHDDRSPAELRHAPDPQLARTGQKAIIDHFERIIRALPEAPILIGHSLGGVFTQHLLDRGCGVAGVAINPAPTPGVPLGPHAIVSALPIFTDLFSWRKAKVMSRRFFETRFAQTAPKDRATELYDRYIVPTAGRVYWDGVTGASGRIQWNNPDRAPLLLIGGDLDLIADADMTRAIYRKQTRAPSKTDLKIFEGRSHWTCMDAGWEAVADYALDWAVANARPARA</sequence>
<dbReference type="Pfam" id="PF12697">
    <property type="entry name" value="Abhydrolase_6"/>
    <property type="match status" value="1"/>
</dbReference>
<proteinExistence type="predicted"/>
<dbReference type="InterPro" id="IPR050228">
    <property type="entry name" value="Carboxylesterase_BioH"/>
</dbReference>
<evidence type="ECO:0000313" key="2">
    <source>
        <dbReference type="EMBL" id="GLK48278.1"/>
    </source>
</evidence>
<dbReference type="PANTHER" id="PTHR43194">
    <property type="entry name" value="HYDROLASE ALPHA/BETA FOLD FAMILY"/>
    <property type="match status" value="1"/>
</dbReference>
<reference evidence="2" key="1">
    <citation type="journal article" date="2014" name="Int. J. Syst. Evol. Microbiol.">
        <title>Complete genome of a new Firmicutes species belonging to the dominant human colonic microbiota ('Ruminococcus bicirculans') reveals two chromosomes and a selective capacity to utilize plant glucans.</title>
        <authorList>
            <consortium name="NISC Comparative Sequencing Program"/>
            <person name="Wegmann U."/>
            <person name="Louis P."/>
            <person name="Goesmann A."/>
            <person name="Henrissat B."/>
            <person name="Duncan S.H."/>
            <person name="Flint H.J."/>
        </authorList>
    </citation>
    <scope>NUCLEOTIDE SEQUENCE</scope>
    <source>
        <strain evidence="2">VKM B-1499</strain>
    </source>
</reference>